<proteinExistence type="predicted"/>
<dbReference type="Proteomes" id="UP000064967">
    <property type="component" value="Chromosome"/>
</dbReference>
<protein>
    <recommendedName>
        <fullName evidence="1">Polymerase nucleotidyl transferase domain-containing protein</fullName>
    </recommendedName>
</protein>
<dbReference type="InterPro" id="IPR002934">
    <property type="entry name" value="Polymerase_NTP_transf_dom"/>
</dbReference>
<dbReference type="GO" id="GO:0016779">
    <property type="term" value="F:nucleotidyltransferase activity"/>
    <property type="evidence" value="ECO:0007669"/>
    <property type="project" value="InterPro"/>
</dbReference>
<gene>
    <name evidence="2" type="ORF">AKJ09_09806</name>
</gene>
<dbReference type="STRING" id="1391654.AKJ09_09806"/>
<evidence type="ECO:0000259" key="1">
    <source>
        <dbReference type="Pfam" id="PF01909"/>
    </source>
</evidence>
<evidence type="ECO:0000313" key="2">
    <source>
        <dbReference type="EMBL" id="AKV03143.1"/>
    </source>
</evidence>
<dbReference type="AlphaFoldDB" id="A0A0K1QBN4"/>
<keyword evidence="3" id="KW-1185">Reference proteome</keyword>
<reference evidence="2 3" key="1">
    <citation type="submission" date="2015-08" db="EMBL/GenBank/DDBJ databases">
        <authorList>
            <person name="Babu N.S."/>
            <person name="Beckwith C.J."/>
            <person name="Beseler K.G."/>
            <person name="Brison A."/>
            <person name="Carone J.V."/>
            <person name="Caskin T.P."/>
            <person name="Diamond M."/>
            <person name="Durham M.E."/>
            <person name="Foxe J.M."/>
            <person name="Go M."/>
            <person name="Henderson B.A."/>
            <person name="Jones I.B."/>
            <person name="McGettigan J.A."/>
            <person name="Micheletti S.J."/>
            <person name="Nasrallah M.E."/>
            <person name="Ortiz D."/>
            <person name="Piller C.R."/>
            <person name="Privatt S.R."/>
            <person name="Schneider S.L."/>
            <person name="Sharp S."/>
            <person name="Smith T.C."/>
            <person name="Stanton J.D."/>
            <person name="Ullery H.E."/>
            <person name="Wilson R.J."/>
            <person name="Serrano M.G."/>
            <person name="Buck G."/>
            <person name="Lee V."/>
            <person name="Wang Y."/>
            <person name="Carvalho R."/>
            <person name="Voegtly L."/>
            <person name="Shi R."/>
            <person name="Duckworth R."/>
            <person name="Johnson A."/>
            <person name="Loviza R."/>
            <person name="Walstead R."/>
            <person name="Shah Z."/>
            <person name="Kiflezghi M."/>
            <person name="Wade K."/>
            <person name="Ball S.L."/>
            <person name="Bradley K.W."/>
            <person name="Asai D.J."/>
            <person name="Bowman C.A."/>
            <person name="Russell D.A."/>
            <person name="Pope W.H."/>
            <person name="Jacobs-Sera D."/>
            <person name="Hendrix R.W."/>
            <person name="Hatfull G.F."/>
        </authorList>
    </citation>
    <scope>NUCLEOTIDE SEQUENCE [LARGE SCALE GENOMIC DNA]</scope>
    <source>
        <strain evidence="2 3">DSM 27648</strain>
    </source>
</reference>
<dbReference type="InterPro" id="IPR043519">
    <property type="entry name" value="NT_sf"/>
</dbReference>
<sequence>MDAKDMTERTGQDQKALAALPVHIRARLDEFNQDLVKVLGSELVGVILHGSVARGEYRVGESGVDAIVVVVDPSFEKLEAIGDTLQRARYAARIEAIIVTEDEIAGASDVFPLFYDEIKQRHILLSGRDPFATVEVHDTYRRLRIEQELREAQLRLRRAVTDALGAREAIGGAVNRKVRQVRGTFHALLALKGIRVSPDLATVLAKIGETYGVDLSPVQRASDEPQAAHVALTSVLAKAIEDINKMAG</sequence>
<name>A0A0K1QBN4_9BACT</name>
<dbReference type="KEGG" id="llu:AKJ09_09806"/>
<dbReference type="Pfam" id="PF01909">
    <property type="entry name" value="NTP_transf_2"/>
    <property type="match status" value="1"/>
</dbReference>
<dbReference type="EMBL" id="CP012333">
    <property type="protein sequence ID" value="AKV03143.1"/>
    <property type="molecule type" value="Genomic_DNA"/>
</dbReference>
<dbReference type="SUPFAM" id="SSF81301">
    <property type="entry name" value="Nucleotidyltransferase"/>
    <property type="match status" value="1"/>
</dbReference>
<feature type="domain" description="Polymerase nucleotidyl transferase" evidence="1">
    <location>
        <begin position="41"/>
        <end position="104"/>
    </location>
</feature>
<organism evidence="2 3">
    <name type="scientific">Labilithrix luteola</name>
    <dbReference type="NCBI Taxonomy" id="1391654"/>
    <lineage>
        <taxon>Bacteria</taxon>
        <taxon>Pseudomonadati</taxon>
        <taxon>Myxococcota</taxon>
        <taxon>Polyangia</taxon>
        <taxon>Polyangiales</taxon>
        <taxon>Labilitrichaceae</taxon>
        <taxon>Labilithrix</taxon>
    </lineage>
</organism>
<evidence type="ECO:0000313" key="3">
    <source>
        <dbReference type="Proteomes" id="UP000064967"/>
    </source>
</evidence>
<accession>A0A0K1QBN4</accession>
<dbReference type="Gene3D" id="3.30.460.10">
    <property type="entry name" value="Beta Polymerase, domain 2"/>
    <property type="match status" value="1"/>
</dbReference>